<evidence type="ECO:0000256" key="4">
    <source>
        <dbReference type="ARBA" id="ARBA00023136"/>
    </source>
</evidence>
<evidence type="ECO:0000313" key="8">
    <source>
        <dbReference type="EMBL" id="SEU26884.1"/>
    </source>
</evidence>
<keyword evidence="2 5" id="KW-0812">Transmembrane</keyword>
<dbReference type="InterPro" id="IPR052165">
    <property type="entry name" value="Membrane_assoc_protease"/>
</dbReference>
<dbReference type="EMBL" id="FOIB01000007">
    <property type="protein sequence ID" value="SEU26884.1"/>
    <property type="molecule type" value="Genomic_DNA"/>
</dbReference>
<keyword evidence="9" id="KW-1185">Reference proteome</keyword>
<keyword evidence="8" id="KW-0645">Protease</keyword>
<evidence type="ECO:0000313" key="9">
    <source>
        <dbReference type="Proteomes" id="UP000183760"/>
    </source>
</evidence>
<dbReference type="STRING" id="1334629.MFUL124B02_21125"/>
<dbReference type="Gene3D" id="2.40.50.140">
    <property type="entry name" value="Nucleic acid-binding proteins"/>
    <property type="match status" value="1"/>
</dbReference>
<protein>
    <submittedName>
        <fullName evidence="8">Membrane protein implicated in regulation of membrane protease activity</fullName>
    </submittedName>
</protein>
<dbReference type="GO" id="GO:0006508">
    <property type="term" value="P:proteolysis"/>
    <property type="evidence" value="ECO:0007669"/>
    <property type="project" value="UniProtKB-KW"/>
</dbReference>
<comment type="subcellular location">
    <subcellularLocation>
        <location evidence="1">Membrane</location>
        <topology evidence="1">Multi-pass membrane protein</topology>
    </subcellularLocation>
</comment>
<dbReference type="Proteomes" id="UP000183760">
    <property type="component" value="Unassembled WGS sequence"/>
</dbReference>
<evidence type="ECO:0000313" key="10">
    <source>
        <dbReference type="Proteomes" id="UP000321514"/>
    </source>
</evidence>
<organism evidence="7 10">
    <name type="scientific">Myxococcus fulvus</name>
    <dbReference type="NCBI Taxonomy" id="33"/>
    <lineage>
        <taxon>Bacteria</taxon>
        <taxon>Pseudomonadati</taxon>
        <taxon>Myxococcota</taxon>
        <taxon>Myxococcia</taxon>
        <taxon>Myxococcales</taxon>
        <taxon>Cystobacterineae</taxon>
        <taxon>Myxococcaceae</taxon>
        <taxon>Myxococcus</taxon>
    </lineage>
</organism>
<dbReference type="PANTHER" id="PTHR33507">
    <property type="entry name" value="INNER MEMBRANE PROTEIN YBBJ"/>
    <property type="match status" value="1"/>
</dbReference>
<dbReference type="GO" id="GO:0005886">
    <property type="term" value="C:plasma membrane"/>
    <property type="evidence" value="ECO:0007669"/>
    <property type="project" value="TreeGrafter"/>
</dbReference>
<dbReference type="PANTHER" id="PTHR33507:SF3">
    <property type="entry name" value="INNER MEMBRANE PROTEIN YBBJ"/>
    <property type="match status" value="1"/>
</dbReference>
<evidence type="ECO:0000256" key="3">
    <source>
        <dbReference type="ARBA" id="ARBA00022989"/>
    </source>
</evidence>
<comment type="caution">
    <text evidence="7">The sequence shown here is derived from an EMBL/GenBank/DDBJ whole genome shotgun (WGS) entry which is preliminary data.</text>
</comment>
<name>A0A511TDD0_MYXFU</name>
<evidence type="ECO:0000256" key="2">
    <source>
        <dbReference type="ARBA" id="ARBA00022692"/>
    </source>
</evidence>
<keyword evidence="4 5" id="KW-0472">Membrane</keyword>
<reference evidence="7 10" key="2">
    <citation type="submission" date="2019-07" db="EMBL/GenBank/DDBJ databases">
        <title>Whole genome shotgun sequence of Myxococcus fulvus NBRC 100333.</title>
        <authorList>
            <person name="Hosoyama A."/>
            <person name="Uohara A."/>
            <person name="Ohji S."/>
            <person name="Ichikawa N."/>
        </authorList>
    </citation>
    <scope>NUCLEOTIDE SEQUENCE [LARGE SCALE GENOMIC DNA]</scope>
    <source>
        <strain evidence="7 10">NBRC 100333</strain>
    </source>
</reference>
<evidence type="ECO:0000256" key="1">
    <source>
        <dbReference type="ARBA" id="ARBA00004141"/>
    </source>
</evidence>
<dbReference type="EMBL" id="BJXR01000059">
    <property type="protein sequence ID" value="GEN12180.1"/>
    <property type="molecule type" value="Genomic_DNA"/>
</dbReference>
<reference evidence="8 9" key="1">
    <citation type="submission" date="2016-10" db="EMBL/GenBank/DDBJ databases">
        <authorList>
            <person name="Varghese N."/>
            <person name="Submissions S."/>
        </authorList>
    </citation>
    <scope>NUCLEOTIDE SEQUENCE [LARGE SCALE GENOMIC DNA]</scope>
    <source>
        <strain evidence="8 9">DSM 16525</strain>
    </source>
</reference>
<dbReference type="Proteomes" id="UP000321514">
    <property type="component" value="Unassembled WGS sequence"/>
</dbReference>
<dbReference type="InterPro" id="IPR012340">
    <property type="entry name" value="NA-bd_OB-fold"/>
</dbReference>
<dbReference type="RefSeq" id="WP_074957016.1">
    <property type="nucleotide sequence ID" value="NZ_BJXR01000059.1"/>
</dbReference>
<evidence type="ECO:0000256" key="5">
    <source>
        <dbReference type="SAM" id="Phobius"/>
    </source>
</evidence>
<gene>
    <name evidence="7" type="ORF">MFU01_72170</name>
    <name evidence="8" type="ORF">SAMN05443572_107339</name>
</gene>
<feature type="transmembrane region" description="Helical" evidence="5">
    <location>
        <begin position="54"/>
        <end position="72"/>
    </location>
</feature>
<evidence type="ECO:0000313" key="7">
    <source>
        <dbReference type="EMBL" id="GEN12180.1"/>
    </source>
</evidence>
<proteinExistence type="predicted"/>
<dbReference type="InterPro" id="IPR002810">
    <property type="entry name" value="NfeD-like_C"/>
</dbReference>
<dbReference type="Pfam" id="PF01957">
    <property type="entry name" value="NfeD"/>
    <property type="match status" value="1"/>
</dbReference>
<feature type="domain" description="NfeD-like C-terminal" evidence="6">
    <location>
        <begin position="87"/>
        <end position="145"/>
    </location>
</feature>
<feature type="transmembrane region" description="Helical" evidence="5">
    <location>
        <begin position="6"/>
        <end position="23"/>
    </location>
</feature>
<accession>A0A511TDD0</accession>
<dbReference type="AlphaFoldDB" id="A0A511TDD0"/>
<dbReference type="GO" id="GO:0008233">
    <property type="term" value="F:peptidase activity"/>
    <property type="evidence" value="ECO:0007669"/>
    <property type="project" value="UniProtKB-KW"/>
</dbReference>
<dbReference type="OrthoDB" id="9792945at2"/>
<evidence type="ECO:0000259" key="6">
    <source>
        <dbReference type="Pfam" id="PF01957"/>
    </source>
</evidence>
<dbReference type="SUPFAM" id="SSF141322">
    <property type="entry name" value="NfeD domain-like"/>
    <property type="match status" value="1"/>
</dbReference>
<keyword evidence="8" id="KW-0378">Hydrolase</keyword>
<sequence length="163" mass="17246">MDLFPSAWQLWVAAALAFGVLELKLTGFGLVWFSAGALVASLAAGLGLTFLLQLGLFCAVSAGLFAASRTLFKNVFMRDASHLKTGVEAMVGQEAVVMEAIDAPHGGTVRINGELWMARSLTGAILAGELVTVEQVEGLKLWVRRPSATLSSVPSGEQNQEKV</sequence>
<keyword evidence="3 5" id="KW-1133">Transmembrane helix</keyword>